<evidence type="ECO:0000313" key="2">
    <source>
        <dbReference type="Proteomes" id="UP000254716"/>
    </source>
</evidence>
<dbReference type="AlphaFoldDB" id="A0A376W5C5"/>
<gene>
    <name evidence="1" type="primary">uidC_1</name>
    <name evidence="1" type="ORF">NCTC9081_04295</name>
</gene>
<dbReference type="EMBL" id="UGCV01000008">
    <property type="protein sequence ID" value="STJ18795.1"/>
    <property type="molecule type" value="Genomic_DNA"/>
</dbReference>
<protein>
    <submittedName>
        <fullName evidence="1">Putative outer membrane porin protein</fullName>
    </submittedName>
</protein>
<accession>A0A376W5C5</accession>
<dbReference type="InterPro" id="IPR023614">
    <property type="entry name" value="Porin_dom_sf"/>
</dbReference>
<sequence>MKGELLGFYAQLEGLSRNTSQPNETALVSGQLTWNAPWGSVFGSGGYLRHAMNGAVVDTDIGYPFSLSLDRNREGMQSWQLGVNYRLTPQFTLTFAPIVTRGYESSKRDVRIEGAGILGGMNYRVSEGPLQGMNFFLAADKGREKRDGSTLGDRLNYWDVKMSIQYDFMLK</sequence>
<reference evidence="1 2" key="1">
    <citation type="submission" date="2018-06" db="EMBL/GenBank/DDBJ databases">
        <authorList>
            <consortium name="Pathogen Informatics"/>
            <person name="Doyle S."/>
        </authorList>
    </citation>
    <scope>NUCLEOTIDE SEQUENCE [LARGE SCALE GENOMIC DNA]</scope>
    <source>
        <strain evidence="1 2">NCTC9081</strain>
    </source>
</reference>
<dbReference type="Gene3D" id="2.40.160.10">
    <property type="entry name" value="Porin"/>
    <property type="match status" value="1"/>
</dbReference>
<evidence type="ECO:0000313" key="1">
    <source>
        <dbReference type="EMBL" id="STJ18795.1"/>
    </source>
</evidence>
<proteinExistence type="predicted"/>
<organism evidence="1 2">
    <name type="scientific">Escherichia coli</name>
    <dbReference type="NCBI Taxonomy" id="562"/>
    <lineage>
        <taxon>Bacteria</taxon>
        <taxon>Pseudomonadati</taxon>
        <taxon>Pseudomonadota</taxon>
        <taxon>Gammaproteobacteria</taxon>
        <taxon>Enterobacterales</taxon>
        <taxon>Enterobacteriaceae</taxon>
        <taxon>Escherichia</taxon>
    </lineage>
</organism>
<dbReference type="Proteomes" id="UP000254716">
    <property type="component" value="Unassembled WGS sequence"/>
</dbReference>
<name>A0A376W5C5_ECOLX</name>